<protein>
    <submittedName>
        <fullName evidence="1">Uncharacterized protein</fullName>
    </submittedName>
</protein>
<proteinExistence type="predicted"/>
<dbReference type="AlphaFoldDB" id="A0A0H3ZW61"/>
<evidence type="ECO:0000313" key="1">
    <source>
        <dbReference type="EMBL" id="AKN40535.1"/>
    </source>
</evidence>
<name>A0A0H3ZW61_9GAMM</name>
<sequence length="47" mass="5224">MIYMLCTLSAGITRIMLQANHLQAILVPNMYGKPTMSKSLAHPCLTF</sequence>
<dbReference type="EMBL" id="KP795699">
    <property type="protein sequence ID" value="AKN40535.1"/>
    <property type="molecule type" value="Genomic_DNA"/>
</dbReference>
<accession>A0A0H3ZW61</accession>
<reference evidence="1" key="1">
    <citation type="journal article" date="2015" name="MBio">
        <title>Eco-Evolutionary Dynamics of Episomes among Ecologically Cohesive Bacterial Populations.</title>
        <authorList>
            <person name="Xue H."/>
            <person name="Cordero O.X."/>
            <person name="Camas F.M."/>
            <person name="Trimble W."/>
            <person name="Meyer F."/>
            <person name="Guglielmini J."/>
            <person name="Rocha E.P."/>
            <person name="Polz M.F."/>
        </authorList>
    </citation>
    <scope>NUCLEOTIDE SEQUENCE</scope>
    <source>
        <strain evidence="1">FF_472</strain>
    </source>
</reference>
<organism evidence="1">
    <name type="scientific">Enterovibrio norvegicus</name>
    <dbReference type="NCBI Taxonomy" id="188144"/>
    <lineage>
        <taxon>Bacteria</taxon>
        <taxon>Pseudomonadati</taxon>
        <taxon>Pseudomonadota</taxon>
        <taxon>Gammaproteobacteria</taxon>
        <taxon>Vibrionales</taxon>
        <taxon>Vibrionaceae</taxon>
        <taxon>Enterovibrio</taxon>
    </lineage>
</organism>